<feature type="active site" evidence="8">
    <location>
        <position position="299"/>
    </location>
</feature>
<keyword evidence="12" id="KW-1185">Reference proteome</keyword>
<dbReference type="Gene3D" id="3.40.630.10">
    <property type="entry name" value="Zn peptidases"/>
    <property type="match status" value="1"/>
</dbReference>
<gene>
    <name evidence="8" type="primary">pepA</name>
    <name evidence="11" type="ORF">SAMN05444401_2172</name>
</gene>
<dbReference type="PANTHER" id="PTHR11963:SF23">
    <property type="entry name" value="CYTOSOL AMINOPEPTIDASE"/>
    <property type="match status" value="1"/>
</dbReference>
<dbReference type="InterPro" id="IPR008283">
    <property type="entry name" value="Peptidase_M17_N"/>
</dbReference>
<dbReference type="PRINTS" id="PR00481">
    <property type="entry name" value="LAMNOPPTDASE"/>
</dbReference>
<comment type="catalytic activity">
    <reaction evidence="1 8">
        <text>Release of an N-terminal amino acid, Xaa-|-Yaa-, in which Xaa is preferably Leu, but may be other amino acids including Pro although not Arg or Lys, and Yaa may be Pro. Amino acid amides and methyl esters are also readily hydrolyzed, but rates on arylamides are exceedingly low.</text>
        <dbReference type="EC" id="3.4.11.1"/>
    </reaction>
</comment>
<dbReference type="GO" id="GO:0070006">
    <property type="term" value="F:metalloaminopeptidase activity"/>
    <property type="evidence" value="ECO:0007669"/>
    <property type="project" value="InterPro"/>
</dbReference>
<feature type="binding site" evidence="8">
    <location>
        <position position="369"/>
    </location>
    <ligand>
        <name>Mn(2+)</name>
        <dbReference type="ChEBI" id="CHEBI:29035"/>
        <label>1</label>
    </ligand>
</feature>
<feature type="binding site" evidence="8">
    <location>
        <position position="292"/>
    </location>
    <ligand>
        <name>Mn(2+)</name>
        <dbReference type="ChEBI" id="CHEBI:29035"/>
        <label>2</label>
    </ligand>
</feature>
<dbReference type="AlphaFoldDB" id="A0A1M6GMN3"/>
<keyword evidence="4 8" id="KW-0031">Aminopeptidase</keyword>
<feature type="region of interest" description="Disordered" evidence="9">
    <location>
        <begin position="61"/>
        <end position="83"/>
    </location>
</feature>
<dbReference type="GO" id="GO:0030145">
    <property type="term" value="F:manganese ion binding"/>
    <property type="evidence" value="ECO:0007669"/>
    <property type="project" value="UniProtKB-UniRule"/>
</dbReference>
<dbReference type="RefSeq" id="WP_083599840.1">
    <property type="nucleotide sequence ID" value="NZ_FQZO01000003.1"/>
</dbReference>
<feature type="domain" description="Cytosol aminopeptidase" evidence="10">
    <location>
        <begin position="367"/>
        <end position="374"/>
    </location>
</feature>
<feature type="compositionally biased region" description="Basic and acidic residues" evidence="9">
    <location>
        <begin position="65"/>
        <end position="83"/>
    </location>
</feature>
<feature type="binding site" evidence="8">
    <location>
        <position position="371"/>
    </location>
    <ligand>
        <name>Mn(2+)</name>
        <dbReference type="ChEBI" id="CHEBI:29035"/>
        <label>2</label>
    </ligand>
</feature>
<dbReference type="InterPro" id="IPR023042">
    <property type="entry name" value="Peptidase_M17_leu_NH2_pept"/>
</dbReference>
<feature type="active site" evidence="8">
    <location>
        <position position="373"/>
    </location>
</feature>
<accession>A0A1M6GMN3</accession>
<dbReference type="CDD" id="cd00433">
    <property type="entry name" value="Peptidase_M17"/>
    <property type="match status" value="1"/>
</dbReference>
<dbReference type="PANTHER" id="PTHR11963">
    <property type="entry name" value="LEUCINE AMINOPEPTIDASE-RELATED"/>
    <property type="match status" value="1"/>
</dbReference>
<proteinExistence type="inferred from homology"/>
<protein>
    <recommendedName>
        <fullName evidence="8">Probable cytosol aminopeptidase</fullName>
        <ecNumber evidence="8">3.4.11.1</ecNumber>
    </recommendedName>
    <alternativeName>
        <fullName evidence="8">Leucine aminopeptidase</fullName>
        <shortName evidence="8">LAP</shortName>
        <ecNumber evidence="8">3.4.11.10</ecNumber>
    </alternativeName>
    <alternativeName>
        <fullName evidence="8">Leucyl aminopeptidase</fullName>
    </alternativeName>
</protein>
<dbReference type="STRING" id="1121298.SAMN05444401_2172"/>
<evidence type="ECO:0000313" key="12">
    <source>
        <dbReference type="Proteomes" id="UP000184080"/>
    </source>
</evidence>
<evidence type="ECO:0000256" key="6">
    <source>
        <dbReference type="ARBA" id="ARBA00022801"/>
    </source>
</evidence>
<evidence type="ECO:0000256" key="1">
    <source>
        <dbReference type="ARBA" id="ARBA00000135"/>
    </source>
</evidence>
<dbReference type="NCBIfam" id="NF002083">
    <property type="entry name" value="PRK00913.3-5"/>
    <property type="match status" value="1"/>
</dbReference>
<reference evidence="11 12" key="1">
    <citation type="submission" date="2016-11" db="EMBL/GenBank/DDBJ databases">
        <authorList>
            <person name="Jaros S."/>
            <person name="Januszkiewicz K."/>
            <person name="Wedrychowicz H."/>
        </authorList>
    </citation>
    <scope>NUCLEOTIDE SEQUENCE [LARGE SCALE GENOMIC DNA]</scope>
    <source>
        <strain evidence="11 12">DSM 21864</strain>
    </source>
</reference>
<evidence type="ECO:0000256" key="9">
    <source>
        <dbReference type="SAM" id="MobiDB-lite"/>
    </source>
</evidence>
<dbReference type="Proteomes" id="UP000184080">
    <property type="component" value="Unassembled WGS sequence"/>
</dbReference>
<dbReference type="InterPro" id="IPR043472">
    <property type="entry name" value="Macro_dom-like"/>
</dbReference>
<sequence>MIGADNKQSCDLKIVYVYGKNNNSHYSNKNDHKENISNNCNIPSAIQRVFDSGYKTSIPYVNNRNSHDMDEGANKDKTHNSDESNCKENIDVLNDKVVLYVGLGELSSFNFTKIKEIAAYSIKALKKYKVKNVAIDISLFLKEYGISSISEIILGLRLGSYKFKGYGTSKEEKSYDIYLQGYDEEDKALINNEIILAMNISEGVILARDLVNAPANKLTPIIMAENIKKLGAEAGFQVEVFDEKYIVENKMEAFYTVGKSSGNPPRLIIARYFGDKESKEVTALVGKGVACDTGGYCLKPANSMAGIKGDMAGAAAVVGTIYALAKNKIKANVVGVIPACENRISRESFIPGDVINSMAGKTIEVLNTDAEGRLILADAVTYAIKKEKVERIIDIATLTGAVVNALGFSTAGVLTNNKDFYKEFKKAYKRSGEQYWRFPIYDEYRDMIKSDIADVKNIGKSYCGTITAGLFIESFVEDKPWIHLDIAGTAWVDTPLYEYQCTGATGAGVTSVYYLLAGK</sequence>
<dbReference type="EMBL" id="FQZO01000003">
    <property type="protein sequence ID" value="SHJ11224.1"/>
    <property type="molecule type" value="Genomic_DNA"/>
</dbReference>
<evidence type="ECO:0000259" key="10">
    <source>
        <dbReference type="PROSITE" id="PS00631"/>
    </source>
</evidence>
<dbReference type="GO" id="GO:0005737">
    <property type="term" value="C:cytoplasm"/>
    <property type="evidence" value="ECO:0007669"/>
    <property type="project" value="UniProtKB-SubCell"/>
</dbReference>
<dbReference type="OrthoDB" id="9809354at2"/>
<feature type="binding site" evidence="8">
    <location>
        <position position="287"/>
    </location>
    <ligand>
        <name>Mn(2+)</name>
        <dbReference type="ChEBI" id="CHEBI:29035"/>
        <label>2</label>
    </ligand>
</feature>
<keyword evidence="8" id="KW-0464">Manganese</keyword>
<evidence type="ECO:0000256" key="5">
    <source>
        <dbReference type="ARBA" id="ARBA00022670"/>
    </source>
</evidence>
<dbReference type="EC" id="3.4.11.10" evidence="8"/>
<dbReference type="HAMAP" id="MF_00181">
    <property type="entry name" value="Cytosol_peptidase_M17"/>
    <property type="match status" value="1"/>
</dbReference>
<keyword evidence="6 8" id="KW-0378">Hydrolase</keyword>
<comment type="similarity">
    <text evidence="3 8">Belongs to the peptidase M17 family.</text>
</comment>
<comment type="cofactor">
    <cofactor evidence="8">
        <name>Mn(2+)</name>
        <dbReference type="ChEBI" id="CHEBI:29035"/>
    </cofactor>
    <text evidence="8">Binds 2 manganese ions per subunit.</text>
</comment>
<evidence type="ECO:0000256" key="3">
    <source>
        <dbReference type="ARBA" id="ARBA00009528"/>
    </source>
</evidence>
<keyword evidence="8" id="KW-0963">Cytoplasm</keyword>
<dbReference type="SUPFAM" id="SSF53187">
    <property type="entry name" value="Zn-dependent exopeptidases"/>
    <property type="match status" value="1"/>
</dbReference>
<comment type="subcellular location">
    <subcellularLocation>
        <location evidence="8">Cytoplasm</location>
    </subcellularLocation>
</comment>
<dbReference type="PROSITE" id="PS00631">
    <property type="entry name" value="CYTOSOL_AP"/>
    <property type="match status" value="1"/>
</dbReference>
<evidence type="ECO:0000256" key="8">
    <source>
        <dbReference type="HAMAP-Rule" id="MF_00181"/>
    </source>
</evidence>
<dbReference type="InterPro" id="IPR011356">
    <property type="entry name" value="Leucine_aapep/pepB"/>
</dbReference>
<dbReference type="EC" id="3.4.11.1" evidence="8"/>
<feature type="binding site" evidence="8">
    <location>
        <position position="371"/>
    </location>
    <ligand>
        <name>Mn(2+)</name>
        <dbReference type="ChEBI" id="CHEBI:29035"/>
        <label>1</label>
    </ligand>
</feature>
<dbReference type="Gene3D" id="3.40.220.10">
    <property type="entry name" value="Leucine Aminopeptidase, subunit E, domain 1"/>
    <property type="match status" value="1"/>
</dbReference>
<feature type="binding site" evidence="8">
    <location>
        <position position="292"/>
    </location>
    <ligand>
        <name>Mn(2+)</name>
        <dbReference type="ChEBI" id="CHEBI:29035"/>
        <label>1</label>
    </ligand>
</feature>
<comment type="catalytic activity">
    <reaction evidence="2 8">
        <text>Release of an N-terminal amino acid, preferentially leucine, but not glutamic or aspartic acids.</text>
        <dbReference type="EC" id="3.4.11.10"/>
    </reaction>
</comment>
<evidence type="ECO:0000256" key="2">
    <source>
        <dbReference type="ARBA" id="ARBA00000967"/>
    </source>
</evidence>
<name>A0A1M6GMN3_9CLOT</name>
<dbReference type="GO" id="GO:0006508">
    <property type="term" value="P:proteolysis"/>
    <property type="evidence" value="ECO:0007669"/>
    <property type="project" value="UniProtKB-KW"/>
</dbReference>
<keyword evidence="8" id="KW-0479">Metal-binding</keyword>
<keyword evidence="5 8" id="KW-0645">Protease</keyword>
<evidence type="ECO:0000256" key="4">
    <source>
        <dbReference type="ARBA" id="ARBA00022438"/>
    </source>
</evidence>
<dbReference type="SUPFAM" id="SSF52949">
    <property type="entry name" value="Macro domain-like"/>
    <property type="match status" value="1"/>
</dbReference>
<dbReference type="InterPro" id="IPR000819">
    <property type="entry name" value="Peptidase_M17_C"/>
</dbReference>
<evidence type="ECO:0000256" key="7">
    <source>
        <dbReference type="ARBA" id="ARBA00049972"/>
    </source>
</evidence>
<evidence type="ECO:0000313" key="11">
    <source>
        <dbReference type="EMBL" id="SHJ11224.1"/>
    </source>
</evidence>
<organism evidence="11 12">
    <name type="scientific">Clostridium amylolyticum</name>
    <dbReference type="NCBI Taxonomy" id="1121298"/>
    <lineage>
        <taxon>Bacteria</taxon>
        <taxon>Bacillati</taxon>
        <taxon>Bacillota</taxon>
        <taxon>Clostridia</taxon>
        <taxon>Eubacteriales</taxon>
        <taxon>Clostridiaceae</taxon>
        <taxon>Clostridium</taxon>
    </lineage>
</organism>
<comment type="function">
    <text evidence="7 8">Presumably involved in the processing and regular turnover of intracellular proteins. Catalyzes the removal of unsubstituted N-terminal amino acids from various peptides.</text>
</comment>
<dbReference type="Pfam" id="PF00883">
    <property type="entry name" value="Peptidase_M17"/>
    <property type="match status" value="1"/>
</dbReference>
<feature type="binding site" evidence="8">
    <location>
        <position position="310"/>
    </location>
    <ligand>
        <name>Mn(2+)</name>
        <dbReference type="ChEBI" id="CHEBI:29035"/>
        <label>2</label>
    </ligand>
</feature>
<dbReference type="Pfam" id="PF02789">
    <property type="entry name" value="Peptidase_M17_N"/>
    <property type="match status" value="1"/>
</dbReference>